<keyword evidence="1" id="KW-0732">Signal</keyword>
<dbReference type="RefSeq" id="WP_312749073.1">
    <property type="nucleotide sequence ID" value="NZ_CP116968.1"/>
</dbReference>
<dbReference type="InterPro" id="IPR004658">
    <property type="entry name" value="OMP_Slp"/>
</dbReference>
<protein>
    <submittedName>
        <fullName evidence="2">Slp family lipoprotein</fullName>
    </submittedName>
</protein>
<reference evidence="2 3" key="1">
    <citation type="submission" date="2023-01" db="EMBL/GenBank/DDBJ databases">
        <title>Cultivation and genomic characterization of new, ubiquitous marine nitrite-oxidizing bacteria from the Nitrospirales.</title>
        <authorList>
            <person name="Mueller A.J."/>
            <person name="Daebeler A."/>
            <person name="Herbold C.W."/>
            <person name="Kirkegaard R.H."/>
            <person name="Daims H."/>
        </authorList>
    </citation>
    <scope>NUCLEOTIDE SEQUENCE [LARGE SCALE GENOMIC DNA]</scope>
    <source>
        <strain evidence="2 3">DK</strain>
    </source>
</reference>
<evidence type="ECO:0000256" key="1">
    <source>
        <dbReference type="SAM" id="SignalP"/>
    </source>
</evidence>
<dbReference type="PANTHER" id="PTHR37530">
    <property type="entry name" value="OUTER MEMBRANE PROTEIN SLP"/>
    <property type="match status" value="1"/>
</dbReference>
<evidence type="ECO:0000313" key="3">
    <source>
        <dbReference type="Proteomes" id="UP001302494"/>
    </source>
</evidence>
<name>A0AA96GV07_9BACT</name>
<feature type="chain" id="PRO_5041710895" evidence="1">
    <location>
        <begin position="24"/>
        <end position="199"/>
    </location>
</feature>
<dbReference type="Pfam" id="PF03843">
    <property type="entry name" value="Slp"/>
    <property type="match status" value="1"/>
</dbReference>
<dbReference type="KEGG" id="nneo:PQG83_10300"/>
<organism evidence="2 3">
    <name type="scientific">Candidatus Nitrospira neomarina</name>
    <dbReference type="NCBI Taxonomy" id="3020899"/>
    <lineage>
        <taxon>Bacteria</taxon>
        <taxon>Pseudomonadati</taxon>
        <taxon>Nitrospirota</taxon>
        <taxon>Nitrospiria</taxon>
        <taxon>Nitrospirales</taxon>
        <taxon>Nitrospiraceae</taxon>
        <taxon>Nitrospira</taxon>
    </lineage>
</organism>
<dbReference type="PIRSF" id="PIRSF004982">
    <property type="entry name" value="SlP"/>
    <property type="match status" value="1"/>
</dbReference>
<keyword evidence="3" id="KW-1185">Reference proteome</keyword>
<dbReference type="AlphaFoldDB" id="A0AA96GV07"/>
<feature type="signal peptide" evidence="1">
    <location>
        <begin position="1"/>
        <end position="23"/>
    </location>
</feature>
<dbReference type="PROSITE" id="PS51257">
    <property type="entry name" value="PROKAR_LIPOPROTEIN"/>
    <property type="match status" value="1"/>
</dbReference>
<accession>A0AA96GV07</accession>
<evidence type="ECO:0000313" key="2">
    <source>
        <dbReference type="EMBL" id="WNM64121.1"/>
    </source>
</evidence>
<gene>
    <name evidence="2" type="ORF">PQG83_10300</name>
</gene>
<dbReference type="Proteomes" id="UP001302494">
    <property type="component" value="Chromosome"/>
</dbReference>
<dbReference type="EMBL" id="CP116968">
    <property type="protein sequence ID" value="WNM64121.1"/>
    <property type="molecule type" value="Genomic_DNA"/>
</dbReference>
<sequence>MKIGMRGIHLVVLLVGLSGCATFSSSPFSTNQEGQVTAGASFANVIQDPSAHIGHLLKVGGVVLSAKRLVDRTEVMVLQIPLDSDSIPKWNRTLSQGRFIATQQPFLDPATLPEGTRVTILGEVTGQKSVQVDAEEKNYPVLAIQALKVWPLIPQGGYGYGPYWGPYPYWGRNRGWYWPYSPYSFGYARRNFRGHRGWR</sequence>
<dbReference type="PANTHER" id="PTHR37530:SF1">
    <property type="entry name" value="OUTER MEMBRANE PROTEIN SLP"/>
    <property type="match status" value="1"/>
</dbReference>
<dbReference type="GO" id="GO:0019867">
    <property type="term" value="C:outer membrane"/>
    <property type="evidence" value="ECO:0007669"/>
    <property type="project" value="InterPro"/>
</dbReference>
<proteinExistence type="predicted"/>
<keyword evidence="2" id="KW-0449">Lipoprotein</keyword>